<gene>
    <name evidence="1" type="ORF">SACC_11150</name>
</gene>
<dbReference type="GeneID" id="68865857"/>
<protein>
    <submittedName>
        <fullName evidence="1">Uncharacterized protein</fullName>
    </submittedName>
</protein>
<evidence type="ECO:0000313" key="1">
    <source>
        <dbReference type="EMBL" id="BDB98098.1"/>
    </source>
</evidence>
<evidence type="ECO:0000313" key="2">
    <source>
        <dbReference type="Proteomes" id="UP001319921"/>
    </source>
</evidence>
<dbReference type="EMBL" id="AP025226">
    <property type="protein sequence ID" value="BDB98098.1"/>
    <property type="molecule type" value="Genomic_DNA"/>
</dbReference>
<organism evidence="1 2">
    <name type="scientific">Saccharolobus caldissimus</name>
    <dbReference type="NCBI Taxonomy" id="1702097"/>
    <lineage>
        <taxon>Archaea</taxon>
        <taxon>Thermoproteota</taxon>
        <taxon>Thermoprotei</taxon>
        <taxon>Sulfolobales</taxon>
        <taxon>Sulfolobaceae</taxon>
        <taxon>Saccharolobus</taxon>
    </lineage>
</organism>
<keyword evidence="2" id="KW-1185">Reference proteome</keyword>
<accession>A0AAQ4CQL7</accession>
<proteinExistence type="predicted"/>
<dbReference type="AlphaFoldDB" id="A0AAQ4CQL7"/>
<dbReference type="RefSeq" id="WP_229572033.1">
    <property type="nucleotide sequence ID" value="NZ_AP025226.1"/>
</dbReference>
<dbReference type="Proteomes" id="UP001319921">
    <property type="component" value="Chromosome"/>
</dbReference>
<dbReference type="KEGG" id="scas:SACC_11150"/>
<name>A0AAQ4CQL7_9CREN</name>
<sequence>MPYIQELELKGNKSQVLAFFMDPVRFTGILGHVNIVKIFDKSENKYVTMSDLKNPENKFKVIYVFGDPDSKVSYYGGIMEGPILLLNGGVEYKGETNDGKLVWKIDLLITEVSHLIKLKITADVKQNLGFFSKILGSNFDLAEHLVRDHIVPFIKFFFRPRSEDFINVNEVFRFKGSVEEILIKLREIITNITYGGIIIIGESCEIVASIINGEILHAQINSVDVQSGDVMTYLLKLKGDMELIAYNIIIDDLIFKSIKKKLEEIKSKS</sequence>
<reference evidence="1 2" key="1">
    <citation type="journal article" date="2022" name="Microbiol. Resour. Announc.">
        <title>Complete Genome Sequence of the Hyperthermophilic and Acidophilic Archaeon Saccharolobus caldissimus Strain HS-3T.</title>
        <authorList>
            <person name="Sakai H.D."/>
            <person name="Kurosawa N."/>
        </authorList>
    </citation>
    <scope>NUCLEOTIDE SEQUENCE [LARGE SCALE GENOMIC DNA]</scope>
    <source>
        <strain evidence="1 2">JCM32116</strain>
    </source>
</reference>